<dbReference type="InterPro" id="IPR043129">
    <property type="entry name" value="ATPase_NBD"/>
</dbReference>
<organism evidence="1">
    <name type="scientific">marine metagenome</name>
    <dbReference type="NCBI Taxonomy" id="408172"/>
    <lineage>
        <taxon>unclassified sequences</taxon>
        <taxon>metagenomes</taxon>
        <taxon>ecological metagenomes</taxon>
    </lineage>
</organism>
<dbReference type="Gene3D" id="3.30.420.40">
    <property type="match status" value="1"/>
</dbReference>
<evidence type="ECO:0008006" key="2">
    <source>
        <dbReference type="Google" id="ProtNLM"/>
    </source>
</evidence>
<reference evidence="1" key="1">
    <citation type="submission" date="2018-05" db="EMBL/GenBank/DDBJ databases">
        <authorList>
            <person name="Lanie J.A."/>
            <person name="Ng W.-L."/>
            <person name="Kazmierczak K.M."/>
            <person name="Andrzejewski T.M."/>
            <person name="Davidsen T.M."/>
            <person name="Wayne K.J."/>
            <person name="Tettelin H."/>
            <person name="Glass J.I."/>
            <person name="Rusch D."/>
            <person name="Podicherti R."/>
            <person name="Tsui H.-C.T."/>
            <person name="Winkler M.E."/>
        </authorList>
    </citation>
    <scope>NUCLEOTIDE SEQUENCE</scope>
</reference>
<name>A0A382JQL6_9ZZZZ</name>
<dbReference type="SUPFAM" id="SSF53067">
    <property type="entry name" value="Actin-like ATPase domain"/>
    <property type="match status" value="1"/>
</dbReference>
<feature type="non-terminal residue" evidence="1">
    <location>
        <position position="130"/>
    </location>
</feature>
<dbReference type="AlphaFoldDB" id="A0A382JQL6"/>
<proteinExistence type="predicted"/>
<dbReference type="GO" id="GO:0008761">
    <property type="term" value="F:UDP-N-acetylglucosamine 2-epimerase activity"/>
    <property type="evidence" value="ECO:0007669"/>
    <property type="project" value="TreeGrafter"/>
</dbReference>
<gene>
    <name evidence="1" type="ORF">METZ01_LOCUS267244</name>
</gene>
<evidence type="ECO:0000313" key="1">
    <source>
        <dbReference type="EMBL" id="SVC14390.1"/>
    </source>
</evidence>
<dbReference type="GO" id="GO:0009384">
    <property type="term" value="F:N-acylmannosamine kinase activity"/>
    <property type="evidence" value="ECO:0007669"/>
    <property type="project" value="TreeGrafter"/>
</dbReference>
<dbReference type="EMBL" id="UINC01075826">
    <property type="protein sequence ID" value="SVC14390.1"/>
    <property type="molecule type" value="Genomic_DNA"/>
</dbReference>
<sequence length="130" mass="13713">MLNRRQTSGAMRIGVDLGGTKTEGVVLNPAGGELLRRRYPTPQAEGYSAVLSTIVSLVRELEQSVDENCTVGIGTPGVISLADGSLRNSNTVCLIGKPIVADLARELERPVRMENDANCFALSEAIDGAG</sequence>
<dbReference type="InterPro" id="IPR000600">
    <property type="entry name" value="ROK"/>
</dbReference>
<protein>
    <recommendedName>
        <fullName evidence="2">ROK family protein</fullName>
    </recommendedName>
</protein>
<accession>A0A382JQL6</accession>
<dbReference type="PANTHER" id="PTHR18964:SF149">
    <property type="entry name" value="BIFUNCTIONAL UDP-N-ACETYLGLUCOSAMINE 2-EPIMERASE_N-ACETYLMANNOSAMINE KINASE"/>
    <property type="match status" value="1"/>
</dbReference>
<dbReference type="Pfam" id="PF00480">
    <property type="entry name" value="ROK"/>
    <property type="match status" value="1"/>
</dbReference>
<dbReference type="PANTHER" id="PTHR18964">
    <property type="entry name" value="ROK (REPRESSOR, ORF, KINASE) FAMILY"/>
    <property type="match status" value="1"/>
</dbReference>